<feature type="domain" description="AB hydrolase-1" evidence="1">
    <location>
        <begin position="23"/>
        <end position="123"/>
    </location>
</feature>
<dbReference type="AlphaFoldDB" id="A0A853C6C9"/>
<accession>A0A853C6C9</accession>
<dbReference type="InterPro" id="IPR050266">
    <property type="entry name" value="AB_hydrolase_sf"/>
</dbReference>
<dbReference type="GO" id="GO:0003824">
    <property type="term" value="F:catalytic activity"/>
    <property type="evidence" value="ECO:0007669"/>
    <property type="project" value="UniProtKB-ARBA"/>
</dbReference>
<dbReference type="PANTHER" id="PTHR43798">
    <property type="entry name" value="MONOACYLGLYCEROL LIPASE"/>
    <property type="match status" value="1"/>
</dbReference>
<dbReference type="PRINTS" id="PR00111">
    <property type="entry name" value="ABHYDROLASE"/>
</dbReference>
<comment type="caution">
    <text evidence="2">The sequence shown here is derived from an EMBL/GenBank/DDBJ whole genome shotgun (WGS) entry which is preliminary data.</text>
</comment>
<dbReference type="Gene3D" id="3.40.50.1820">
    <property type="entry name" value="alpha/beta hydrolase"/>
    <property type="match status" value="1"/>
</dbReference>
<dbReference type="EMBL" id="JACCFP010000001">
    <property type="protein sequence ID" value="NYJ03064.1"/>
    <property type="molecule type" value="Genomic_DNA"/>
</dbReference>
<evidence type="ECO:0000259" key="1">
    <source>
        <dbReference type="Pfam" id="PF00561"/>
    </source>
</evidence>
<dbReference type="RefSeq" id="WP_179669353.1">
    <property type="nucleotide sequence ID" value="NZ_JACCFP010000001.1"/>
</dbReference>
<name>A0A853C6C9_9ACTN</name>
<dbReference type="Pfam" id="PF00561">
    <property type="entry name" value="Abhydrolase_1"/>
    <property type="match status" value="1"/>
</dbReference>
<dbReference type="Proteomes" id="UP000530424">
    <property type="component" value="Unassembled WGS sequence"/>
</dbReference>
<sequence>MKTKRVEIAGGEVEYVDTGGDGPTVVLLHGALMDEQLWMPVVERLSPTFRCVVPVLPLGAHRIPRPGDADQSPRGVALLVGELIRALDLGEVTLVGNDTGGAIAQLLLAEDPDLVARVVLVSCDAFDNFPPGLPGRTMALACAVPGGLPMAMASLQIPPLRRLPMTFGWMARRPIAPEVFDGWLDAYAASRGVRRDVRRMMRQVDREQLVTAAERLSRFRGSALVVWAAEDRVMPLDHAHRLCATFPDARLELVEDSYTLVPLDQPDRLAGLIAAFARRVRT</sequence>
<reference evidence="2 3" key="1">
    <citation type="submission" date="2020-07" db="EMBL/GenBank/DDBJ databases">
        <title>Sequencing the genomes of 1000 actinobacteria strains.</title>
        <authorList>
            <person name="Klenk H.-P."/>
        </authorList>
    </citation>
    <scope>NUCLEOTIDE SEQUENCE [LARGE SCALE GENOMIC DNA]</scope>
    <source>
        <strain evidence="2 3">DSM 103833</strain>
    </source>
</reference>
<keyword evidence="3" id="KW-1185">Reference proteome</keyword>
<gene>
    <name evidence="2" type="ORF">HNR19_003762</name>
</gene>
<dbReference type="InterPro" id="IPR029058">
    <property type="entry name" value="AB_hydrolase_fold"/>
</dbReference>
<organism evidence="2 3">
    <name type="scientific">Nocardioides thalensis</name>
    <dbReference type="NCBI Taxonomy" id="1914755"/>
    <lineage>
        <taxon>Bacteria</taxon>
        <taxon>Bacillati</taxon>
        <taxon>Actinomycetota</taxon>
        <taxon>Actinomycetes</taxon>
        <taxon>Propionibacteriales</taxon>
        <taxon>Nocardioidaceae</taxon>
        <taxon>Nocardioides</taxon>
    </lineage>
</organism>
<evidence type="ECO:0000313" key="2">
    <source>
        <dbReference type="EMBL" id="NYJ03064.1"/>
    </source>
</evidence>
<proteinExistence type="predicted"/>
<protein>
    <submittedName>
        <fullName evidence="2">Pimeloyl-ACP methyl ester carboxylesterase</fullName>
    </submittedName>
</protein>
<dbReference type="SUPFAM" id="SSF53474">
    <property type="entry name" value="alpha/beta-Hydrolases"/>
    <property type="match status" value="1"/>
</dbReference>
<evidence type="ECO:0000313" key="3">
    <source>
        <dbReference type="Proteomes" id="UP000530424"/>
    </source>
</evidence>
<dbReference type="InterPro" id="IPR000073">
    <property type="entry name" value="AB_hydrolase_1"/>
</dbReference>